<sequence length="79" mass="8622">MRSFSGNAKMPVMVVMERVVCVAVSALTVAARDTVIKALSNKKSMGDKNATNISDDPDRIFGVWENNAAASYPQCRSWL</sequence>
<accession>W1IUF6</accession>
<comment type="caution">
    <text evidence="1">The sequence shown here is derived from an EMBL/GenBank/DDBJ whole genome shotgun (WGS) entry which is preliminary data.</text>
</comment>
<dbReference type="Proteomes" id="UP000019202">
    <property type="component" value="Unassembled WGS sequence"/>
</dbReference>
<reference evidence="1" key="1">
    <citation type="submission" date="2013-11" db="EMBL/GenBank/DDBJ databases">
        <title>Draft genome sequence and annotation of the entomopathogenic bacteria, Xenorhabdus cabanillasi strain JM26 and Xenorhabdus szentirmai strain DSM 16338.</title>
        <authorList>
            <person name="Gualtieri M."/>
            <person name="Ogier J.C."/>
            <person name="Pages S."/>
            <person name="Givaudan A."/>
            <person name="Gaudriault S."/>
        </authorList>
    </citation>
    <scope>NUCLEOTIDE SEQUENCE [LARGE SCALE GENOMIC DNA]</scope>
    <source>
        <strain evidence="1">DSM 16338</strain>
    </source>
</reference>
<proteinExistence type="predicted"/>
<dbReference type="AlphaFoldDB" id="W1IUF6"/>
<evidence type="ECO:0000313" key="2">
    <source>
        <dbReference type="Proteomes" id="UP000019202"/>
    </source>
</evidence>
<gene>
    <name evidence="1" type="ORF">XSR1_190059</name>
</gene>
<keyword evidence="2" id="KW-1185">Reference proteome</keyword>
<name>W1IUF6_9GAMM</name>
<protein>
    <submittedName>
        <fullName evidence="1">Uncharacterized protein</fullName>
    </submittedName>
</protein>
<evidence type="ECO:0000313" key="1">
    <source>
        <dbReference type="EMBL" id="CDL82127.1"/>
    </source>
</evidence>
<dbReference type="EMBL" id="CBXF010000076">
    <property type="protein sequence ID" value="CDL82127.1"/>
    <property type="molecule type" value="Genomic_DNA"/>
</dbReference>
<organism evidence="1 2">
    <name type="scientific">Xenorhabdus szentirmaii DSM 16338</name>
    <dbReference type="NCBI Taxonomy" id="1427518"/>
    <lineage>
        <taxon>Bacteria</taxon>
        <taxon>Pseudomonadati</taxon>
        <taxon>Pseudomonadota</taxon>
        <taxon>Gammaproteobacteria</taxon>
        <taxon>Enterobacterales</taxon>
        <taxon>Morganellaceae</taxon>
        <taxon>Xenorhabdus</taxon>
    </lineage>
</organism>
<dbReference type="STRING" id="1427518.XSR1_190059"/>